<comment type="caution">
    <text evidence="1">The sequence shown here is derived from an EMBL/GenBank/DDBJ whole genome shotgun (WGS) entry which is preliminary data.</text>
</comment>
<name>A0A814Z5H3_9BILA</name>
<dbReference type="Proteomes" id="UP000681722">
    <property type="component" value="Unassembled WGS sequence"/>
</dbReference>
<dbReference type="Proteomes" id="UP000682733">
    <property type="component" value="Unassembled WGS sequence"/>
</dbReference>
<evidence type="ECO:0000313" key="1">
    <source>
        <dbReference type="EMBL" id="CAF1237268.1"/>
    </source>
</evidence>
<evidence type="ECO:0000313" key="4">
    <source>
        <dbReference type="EMBL" id="CAF4275711.1"/>
    </source>
</evidence>
<organism evidence="1 5">
    <name type="scientific">Didymodactylos carnosus</name>
    <dbReference type="NCBI Taxonomy" id="1234261"/>
    <lineage>
        <taxon>Eukaryota</taxon>
        <taxon>Metazoa</taxon>
        <taxon>Spiralia</taxon>
        <taxon>Gnathifera</taxon>
        <taxon>Rotifera</taxon>
        <taxon>Eurotatoria</taxon>
        <taxon>Bdelloidea</taxon>
        <taxon>Philodinida</taxon>
        <taxon>Philodinidae</taxon>
        <taxon>Didymodactylos</taxon>
    </lineage>
</organism>
<evidence type="ECO:0000313" key="2">
    <source>
        <dbReference type="EMBL" id="CAF1485773.1"/>
    </source>
</evidence>
<dbReference type="EMBL" id="CAJOBC010009909">
    <property type="protein sequence ID" value="CAF3999543.1"/>
    <property type="molecule type" value="Genomic_DNA"/>
</dbReference>
<dbReference type="OrthoDB" id="9974846at2759"/>
<dbReference type="EMBL" id="CAJNOQ010009905">
    <property type="protein sequence ID" value="CAF1237268.1"/>
    <property type="molecule type" value="Genomic_DNA"/>
</dbReference>
<dbReference type="Proteomes" id="UP000663829">
    <property type="component" value="Unassembled WGS sequence"/>
</dbReference>
<evidence type="ECO:0000313" key="5">
    <source>
        <dbReference type="Proteomes" id="UP000663829"/>
    </source>
</evidence>
<gene>
    <name evidence="1" type="ORF">GPM918_LOCUS25480</name>
    <name evidence="2" type="ORF">OVA965_LOCUS36270</name>
    <name evidence="3" type="ORF">SRO942_LOCUS25484</name>
    <name evidence="4" type="ORF">TMI583_LOCUS37277</name>
</gene>
<dbReference type="EMBL" id="CAJOBA010054549">
    <property type="protein sequence ID" value="CAF4275711.1"/>
    <property type="molecule type" value="Genomic_DNA"/>
</dbReference>
<accession>A0A814Z5H3</accession>
<dbReference type="Proteomes" id="UP000677228">
    <property type="component" value="Unassembled WGS sequence"/>
</dbReference>
<proteinExistence type="predicted"/>
<sequence length="157" mass="17422">MGCIALCGDWTLPELQSGMPRTEAVLPMAELVHGGVIKLAGLGSIFNSNSLLDQSWLNNRMTIDEYRYAINYVNQTVLQSMVGQPKAISRSTLSAHEWGKAQAASFAIQQLNQQYSLRSIQFTFEQSQGETDAIAKKIKFGPGIELEANSFIYIKFQ</sequence>
<dbReference type="AlphaFoldDB" id="A0A814Z5H3"/>
<protein>
    <submittedName>
        <fullName evidence="1">Uncharacterized protein</fullName>
    </submittedName>
</protein>
<dbReference type="EMBL" id="CAJNOK010032598">
    <property type="protein sequence ID" value="CAF1485773.1"/>
    <property type="molecule type" value="Genomic_DNA"/>
</dbReference>
<evidence type="ECO:0000313" key="3">
    <source>
        <dbReference type="EMBL" id="CAF3999543.1"/>
    </source>
</evidence>
<keyword evidence="5" id="KW-1185">Reference proteome</keyword>
<reference evidence="1" key="1">
    <citation type="submission" date="2021-02" db="EMBL/GenBank/DDBJ databases">
        <authorList>
            <person name="Nowell W R."/>
        </authorList>
    </citation>
    <scope>NUCLEOTIDE SEQUENCE</scope>
</reference>